<protein>
    <submittedName>
        <fullName evidence="1">Uncharacterized protein</fullName>
    </submittedName>
</protein>
<comment type="caution">
    <text evidence="1">The sequence shown here is derived from an EMBL/GenBank/DDBJ whole genome shotgun (WGS) entry which is preliminary data.</text>
</comment>
<reference evidence="1 2" key="1">
    <citation type="submission" date="2023-07" db="EMBL/GenBank/DDBJ databases">
        <authorList>
            <person name="Peeters C."/>
        </authorList>
    </citation>
    <scope>NUCLEOTIDE SEQUENCE [LARGE SCALE GENOMIC DNA]</scope>
    <source>
        <strain evidence="1 2">LMG 18095</strain>
    </source>
</reference>
<name>A0ABM9JFX7_9RALS</name>
<evidence type="ECO:0000313" key="2">
    <source>
        <dbReference type="Proteomes" id="UP001189773"/>
    </source>
</evidence>
<accession>A0ABM9JFX7</accession>
<evidence type="ECO:0000313" key="1">
    <source>
        <dbReference type="EMBL" id="CAJ0792065.1"/>
    </source>
</evidence>
<dbReference type="Proteomes" id="UP001189773">
    <property type="component" value="Unassembled WGS sequence"/>
</dbReference>
<organism evidence="1 2">
    <name type="scientific">Ralstonia thomasii</name>
    <dbReference type="NCBI Taxonomy" id="3058596"/>
    <lineage>
        <taxon>Bacteria</taxon>
        <taxon>Pseudomonadati</taxon>
        <taxon>Pseudomonadota</taxon>
        <taxon>Betaproteobacteria</taxon>
        <taxon>Burkholderiales</taxon>
        <taxon>Burkholderiaceae</taxon>
        <taxon>Ralstonia</taxon>
    </lineage>
</organism>
<proteinExistence type="predicted"/>
<sequence length="134" mass="14784">MQEKLFYESVYDALAEVIRAAGGTKKVGAMLWPEKSADAAGALLKDCLNPDRREKLDPEQVAFVRRLGRQIGCHALVNFEAQDAGYEAPKPVNSEEQARMLVDIIAAQQVNLQASMQAFQRLVEQNPSVLRAVA</sequence>
<keyword evidence="2" id="KW-1185">Reference proteome</keyword>
<dbReference type="RefSeq" id="WP_012436141.1">
    <property type="nucleotide sequence ID" value="NZ_CATWDO010000003.1"/>
</dbReference>
<dbReference type="EMBL" id="CATZAR010000005">
    <property type="protein sequence ID" value="CAJ0792065.1"/>
    <property type="molecule type" value="Genomic_DNA"/>
</dbReference>
<gene>
    <name evidence="1" type="ORF">LMG18095_02261</name>
</gene>